<sequence length="110" mass="13418">MTTLSLKLREENEFIPLKDFEDRYEIMISFPYEIYDIKLNTFNFGSRSPRIGNRVGLFKNDKCEVWFKHRLIMKQFNTEYNEDKRIYHINGNKLDNHIENLSFKKSDMKK</sequence>
<evidence type="ECO:0000313" key="2">
    <source>
        <dbReference type="EMBL" id="KAK8897150.1"/>
    </source>
</evidence>
<reference evidence="2 3" key="1">
    <citation type="submission" date="2024-04" db="EMBL/GenBank/DDBJ databases">
        <title>Tritrichomonas musculus Genome.</title>
        <authorList>
            <person name="Alves-Ferreira E."/>
            <person name="Grigg M."/>
            <person name="Lorenzi H."/>
            <person name="Galac M."/>
        </authorList>
    </citation>
    <scope>NUCLEOTIDE SEQUENCE [LARGE SCALE GENOMIC DNA]</scope>
    <source>
        <strain evidence="2 3">EAF2021</strain>
    </source>
</reference>
<feature type="domain" description="HNH nuclease" evidence="1">
    <location>
        <begin position="67"/>
        <end position="101"/>
    </location>
</feature>
<keyword evidence="3" id="KW-1185">Reference proteome</keyword>
<comment type="caution">
    <text evidence="2">The sequence shown here is derived from an EMBL/GenBank/DDBJ whole genome shotgun (WGS) entry which is preliminary data.</text>
</comment>
<dbReference type="SUPFAM" id="SSF54060">
    <property type="entry name" value="His-Me finger endonucleases"/>
    <property type="match status" value="1"/>
</dbReference>
<dbReference type="Proteomes" id="UP001470230">
    <property type="component" value="Unassembled WGS sequence"/>
</dbReference>
<dbReference type="Gene3D" id="3.90.75.20">
    <property type="match status" value="1"/>
</dbReference>
<dbReference type="InterPro" id="IPR003615">
    <property type="entry name" value="HNH_nuc"/>
</dbReference>
<name>A0ABR2L199_9EUKA</name>
<proteinExistence type="predicted"/>
<protein>
    <recommendedName>
        <fullName evidence="1">HNH nuclease domain-containing protein</fullName>
    </recommendedName>
</protein>
<dbReference type="Pfam" id="PF13392">
    <property type="entry name" value="HNH_3"/>
    <property type="match status" value="1"/>
</dbReference>
<gene>
    <name evidence="2" type="ORF">M9Y10_015084</name>
</gene>
<organism evidence="2 3">
    <name type="scientific">Tritrichomonas musculus</name>
    <dbReference type="NCBI Taxonomy" id="1915356"/>
    <lineage>
        <taxon>Eukaryota</taxon>
        <taxon>Metamonada</taxon>
        <taxon>Parabasalia</taxon>
        <taxon>Tritrichomonadida</taxon>
        <taxon>Tritrichomonadidae</taxon>
        <taxon>Tritrichomonas</taxon>
    </lineage>
</organism>
<dbReference type="EMBL" id="JAPFFF010000002">
    <property type="protein sequence ID" value="KAK8897150.1"/>
    <property type="molecule type" value="Genomic_DNA"/>
</dbReference>
<evidence type="ECO:0000313" key="3">
    <source>
        <dbReference type="Proteomes" id="UP001470230"/>
    </source>
</evidence>
<dbReference type="InterPro" id="IPR044925">
    <property type="entry name" value="His-Me_finger_sf"/>
</dbReference>
<evidence type="ECO:0000259" key="1">
    <source>
        <dbReference type="Pfam" id="PF13392"/>
    </source>
</evidence>
<accession>A0ABR2L199</accession>